<evidence type="ECO:0000256" key="1">
    <source>
        <dbReference type="ARBA" id="ARBA00022737"/>
    </source>
</evidence>
<evidence type="ECO:0000259" key="4">
    <source>
        <dbReference type="PROSITE" id="PS51671"/>
    </source>
</evidence>
<dbReference type="InterPro" id="IPR000644">
    <property type="entry name" value="CBS_dom"/>
</dbReference>
<name>A0A5Q2N085_9FIRM</name>
<keyword evidence="2" id="KW-0129">CBS domain</keyword>
<dbReference type="PANTHER" id="PTHR48108:SF2">
    <property type="entry name" value="ACETOIN UTILIZATION PROTEIN ACUB"/>
    <property type="match status" value="1"/>
</dbReference>
<sequence length="218" mass="24171">MLVEEIMERNVYFVGPEATASEALLITQEKRVRHVPIVESGKVIGILSDRDLRDISPSTLSPEQDDLLATTKVKDIMRKPVITVHPLDAMEDAARIIYEHKIGCLPVVQNDQLVGIITSTDILHAIVLVMGVAQPGSHLEIDVPDQPGALLEVTRIIKEGGANIISIYITPGKEEKRKTIVLRVSAFDTRMIIHAIVAAGYKMIFPQPKPIYEERPNE</sequence>
<dbReference type="PROSITE" id="PS51371">
    <property type="entry name" value="CBS"/>
    <property type="match status" value="2"/>
</dbReference>
<dbReference type="CDD" id="cd04584">
    <property type="entry name" value="CBS_pair_AcuB_like"/>
    <property type="match status" value="1"/>
</dbReference>
<keyword evidence="6" id="KW-1185">Reference proteome</keyword>
<reference evidence="6" key="1">
    <citation type="submission" date="2019-11" db="EMBL/GenBank/DDBJ databases">
        <title>Genome sequence of Heliorestis convoluta strain HH, an alkaliphilic and minimalistic phototrophic bacterium from a soda lake in Egypt.</title>
        <authorList>
            <person name="Dewey E.D."/>
            <person name="Stokes L.M."/>
            <person name="Burchell B.M."/>
            <person name="Shaffer K.N."/>
            <person name="Huntington A.M."/>
            <person name="Baker J.M."/>
            <person name="Nadendla S."/>
            <person name="Giglio M.G."/>
            <person name="Touchman J.W."/>
            <person name="Blankenship R.E."/>
            <person name="Madigan M.T."/>
            <person name="Sattley W.M."/>
        </authorList>
    </citation>
    <scope>NUCLEOTIDE SEQUENCE [LARGE SCALE GENOMIC DNA]</scope>
    <source>
        <strain evidence="6">HH</strain>
    </source>
</reference>
<evidence type="ECO:0000256" key="2">
    <source>
        <dbReference type="PROSITE-ProRule" id="PRU00703"/>
    </source>
</evidence>
<dbReference type="Pfam" id="PF22190">
    <property type="entry name" value="TTHA0829-like_ACT"/>
    <property type="match status" value="1"/>
</dbReference>
<dbReference type="Proteomes" id="UP000366051">
    <property type="component" value="Chromosome"/>
</dbReference>
<dbReference type="SMART" id="SM00116">
    <property type="entry name" value="CBS"/>
    <property type="match status" value="2"/>
</dbReference>
<dbReference type="AlphaFoldDB" id="A0A5Q2N085"/>
<dbReference type="KEGG" id="hcv:FTV88_0748"/>
<feature type="domain" description="CBS" evidence="3">
    <location>
        <begin position="77"/>
        <end position="134"/>
    </location>
</feature>
<dbReference type="Pfam" id="PF00571">
    <property type="entry name" value="CBS"/>
    <property type="match status" value="2"/>
</dbReference>
<evidence type="ECO:0000313" key="5">
    <source>
        <dbReference type="EMBL" id="QGG46926.1"/>
    </source>
</evidence>
<evidence type="ECO:0000313" key="6">
    <source>
        <dbReference type="Proteomes" id="UP000366051"/>
    </source>
</evidence>
<dbReference type="RefSeq" id="WP_153724410.1">
    <property type="nucleotide sequence ID" value="NZ_CP045875.1"/>
</dbReference>
<dbReference type="InterPro" id="IPR051462">
    <property type="entry name" value="CBS_domain-containing"/>
</dbReference>
<feature type="domain" description="CBS" evidence="3">
    <location>
        <begin position="7"/>
        <end position="63"/>
    </location>
</feature>
<dbReference type="SUPFAM" id="SSF54631">
    <property type="entry name" value="CBS-domain pair"/>
    <property type="match status" value="1"/>
</dbReference>
<dbReference type="PROSITE" id="PS51671">
    <property type="entry name" value="ACT"/>
    <property type="match status" value="1"/>
</dbReference>
<organism evidence="5 6">
    <name type="scientific">Heliorestis convoluta</name>
    <dbReference type="NCBI Taxonomy" id="356322"/>
    <lineage>
        <taxon>Bacteria</taxon>
        <taxon>Bacillati</taxon>
        <taxon>Bacillota</taxon>
        <taxon>Clostridia</taxon>
        <taxon>Eubacteriales</taxon>
        <taxon>Heliobacteriaceae</taxon>
        <taxon>Heliorestis</taxon>
    </lineage>
</organism>
<protein>
    <submittedName>
        <fullName evidence="5">CBS domain-containing protein</fullName>
    </submittedName>
</protein>
<dbReference type="Gene3D" id="3.30.2130.10">
    <property type="entry name" value="VC0802-like"/>
    <property type="match status" value="1"/>
</dbReference>
<dbReference type="OrthoDB" id="9790355at2"/>
<dbReference type="InterPro" id="IPR002912">
    <property type="entry name" value="ACT_dom"/>
</dbReference>
<accession>A0A5Q2N085</accession>
<keyword evidence="1" id="KW-0677">Repeat</keyword>
<gene>
    <name evidence="5" type="ORF">FTV88_0748</name>
</gene>
<feature type="domain" description="ACT" evidence="4">
    <location>
        <begin position="138"/>
        <end position="211"/>
    </location>
</feature>
<evidence type="ECO:0000259" key="3">
    <source>
        <dbReference type="PROSITE" id="PS51371"/>
    </source>
</evidence>
<proteinExistence type="predicted"/>
<dbReference type="InterPro" id="IPR045865">
    <property type="entry name" value="ACT-like_dom_sf"/>
</dbReference>
<dbReference type="Gene3D" id="3.10.580.10">
    <property type="entry name" value="CBS-domain"/>
    <property type="match status" value="1"/>
</dbReference>
<dbReference type="PANTHER" id="PTHR48108">
    <property type="entry name" value="CBS DOMAIN-CONTAINING PROTEIN CBSX2, CHLOROPLASTIC"/>
    <property type="match status" value="1"/>
</dbReference>
<dbReference type="SUPFAM" id="SSF55021">
    <property type="entry name" value="ACT-like"/>
    <property type="match status" value="1"/>
</dbReference>
<dbReference type="InterPro" id="IPR046342">
    <property type="entry name" value="CBS_dom_sf"/>
</dbReference>
<dbReference type="EMBL" id="CP045875">
    <property type="protein sequence ID" value="QGG46926.1"/>
    <property type="molecule type" value="Genomic_DNA"/>
</dbReference>